<dbReference type="Proteomes" id="UP000823863">
    <property type="component" value="Unassembled WGS sequence"/>
</dbReference>
<dbReference type="AlphaFoldDB" id="A0A9D2PYY9"/>
<reference evidence="1" key="1">
    <citation type="journal article" date="2021" name="PeerJ">
        <title>Extensive microbial diversity within the chicken gut microbiome revealed by metagenomics and culture.</title>
        <authorList>
            <person name="Gilroy R."/>
            <person name="Ravi A."/>
            <person name="Getino M."/>
            <person name="Pursley I."/>
            <person name="Horton D.L."/>
            <person name="Alikhan N.F."/>
            <person name="Baker D."/>
            <person name="Gharbi K."/>
            <person name="Hall N."/>
            <person name="Watson M."/>
            <person name="Adriaenssens E.M."/>
            <person name="Foster-Nyarko E."/>
            <person name="Jarju S."/>
            <person name="Secka A."/>
            <person name="Antonio M."/>
            <person name="Oren A."/>
            <person name="Chaudhuri R.R."/>
            <person name="La Ragione R."/>
            <person name="Hildebrand F."/>
            <person name="Pallen M.J."/>
        </authorList>
    </citation>
    <scope>NUCLEOTIDE SEQUENCE</scope>
    <source>
        <strain evidence="1">CHK198-12963</strain>
    </source>
</reference>
<dbReference type="EMBL" id="DWWB01000085">
    <property type="protein sequence ID" value="HJC67815.1"/>
    <property type="molecule type" value="Genomic_DNA"/>
</dbReference>
<evidence type="ECO:0000313" key="2">
    <source>
        <dbReference type="Proteomes" id="UP000823863"/>
    </source>
</evidence>
<protein>
    <submittedName>
        <fullName evidence="1">Uncharacterized protein</fullName>
    </submittedName>
</protein>
<gene>
    <name evidence="1" type="ORF">H9931_14075</name>
</gene>
<accession>A0A9D2PYY9</accession>
<name>A0A9D2PYY9_9FIRM</name>
<comment type="caution">
    <text evidence="1">The sequence shown here is derived from an EMBL/GenBank/DDBJ whole genome shotgun (WGS) entry which is preliminary data.</text>
</comment>
<sequence>MSRQKQMFTAACRFSCHRLVLNYFTLCEIRRDEKLHSGNQELFAQFEDLLLRFLKGDLAERQISCFRDKMIGEMEHLTYCVDRLSLHEYAMNRTEPRFVSQEDPQLDSTEKRINWTMGYILQGADYSEVNQRIRNVLEELPIRLTNNRFFGLLRQGLSVYQKGTQGNLDSIIELIRSQAFLISPEGTWSNQEEVEELLRPFEKADYRNMDSETFFSLSQSMKEADIKINRLSDHQLLLMSMVNDLYVLVLGCPNSSMSLQEMNRFHEILFETMDLFQNEKKNEADVERKAEELMEPLEGGQESCFEQWKMLNSQKEEGSENESLSKIQRLLSTSTFAPLNPKEENQAAVTADFLEKRISELEEELSASWKGCPRLMVRGMMAKILASLPIFFGSLDQLQEYVEGSLESCLDDGEAIVSIHLIREQSEWDEMSEREKGDEMVGSSI</sequence>
<reference evidence="1" key="2">
    <citation type="submission" date="2021-04" db="EMBL/GenBank/DDBJ databases">
        <authorList>
            <person name="Gilroy R."/>
        </authorList>
    </citation>
    <scope>NUCLEOTIDE SEQUENCE</scope>
    <source>
        <strain evidence="1">CHK198-12963</strain>
    </source>
</reference>
<evidence type="ECO:0000313" key="1">
    <source>
        <dbReference type="EMBL" id="HJC67815.1"/>
    </source>
</evidence>
<organism evidence="1 2">
    <name type="scientific">Candidatus Enterocloster excrementigallinarum</name>
    <dbReference type="NCBI Taxonomy" id="2838558"/>
    <lineage>
        <taxon>Bacteria</taxon>
        <taxon>Bacillati</taxon>
        <taxon>Bacillota</taxon>
        <taxon>Clostridia</taxon>
        <taxon>Lachnospirales</taxon>
        <taxon>Lachnospiraceae</taxon>
        <taxon>Enterocloster</taxon>
    </lineage>
</organism>
<proteinExistence type="predicted"/>